<protein>
    <submittedName>
        <fullName evidence="9">Molybdopterin oxidoreductase, molybdopterin binding subunit</fullName>
    </submittedName>
</protein>
<feature type="domain" description="Molybdopterin oxidoreductase" evidence="7">
    <location>
        <begin position="102"/>
        <end position="583"/>
    </location>
</feature>
<evidence type="ECO:0000256" key="6">
    <source>
        <dbReference type="ARBA" id="ARBA00023002"/>
    </source>
</evidence>
<dbReference type="OrthoDB" id="23466at2157"/>
<keyword evidence="2" id="KW-0411">Iron-sulfur</keyword>
<evidence type="ECO:0000256" key="4">
    <source>
        <dbReference type="ARBA" id="ARBA00022723"/>
    </source>
</evidence>
<dbReference type="EMBL" id="CP002590">
    <property type="protein sequence ID" value="AEA12687.1"/>
    <property type="molecule type" value="Genomic_DNA"/>
</dbReference>
<dbReference type="GO" id="GO:0043546">
    <property type="term" value="F:molybdopterin cofactor binding"/>
    <property type="evidence" value="ECO:0007669"/>
    <property type="project" value="InterPro"/>
</dbReference>
<dbReference type="GO" id="GO:0016491">
    <property type="term" value="F:oxidoreductase activity"/>
    <property type="evidence" value="ECO:0007669"/>
    <property type="project" value="UniProtKB-KW"/>
</dbReference>
<evidence type="ECO:0000256" key="1">
    <source>
        <dbReference type="ARBA" id="ARBA00010312"/>
    </source>
</evidence>
<evidence type="ECO:0000313" key="10">
    <source>
        <dbReference type="Proteomes" id="UP000008138"/>
    </source>
</evidence>
<gene>
    <name evidence="9" type="ordered locus">TUZN_1208</name>
</gene>
<dbReference type="PANTHER" id="PTHR43742">
    <property type="entry name" value="TRIMETHYLAMINE-N-OXIDE REDUCTASE"/>
    <property type="match status" value="1"/>
</dbReference>
<comment type="similarity">
    <text evidence="1">Belongs to the prokaryotic molybdopterin-containing oxidoreductase family.</text>
</comment>
<keyword evidence="3" id="KW-0500">Molybdenum</keyword>
<dbReference type="PANTHER" id="PTHR43742:SF9">
    <property type="entry name" value="TETRATHIONATE REDUCTASE SUBUNIT A"/>
    <property type="match status" value="1"/>
</dbReference>
<keyword evidence="4" id="KW-0479">Metal-binding</keyword>
<reference key="2">
    <citation type="submission" date="2011-03" db="EMBL/GenBank/DDBJ databases">
        <title>Complete genome sequence of the thermoacidophilic crenarchaeon Thermoproteus uzoniensis 768-20.</title>
        <authorList>
            <person name="Mardanov A.V."/>
            <person name="Gumerov V.M."/>
            <person name="Beletsky A.V."/>
            <person name="Prokofeva M.I."/>
            <person name="Bonch-Osmolovskaya E.A."/>
            <person name="Ravin N.V."/>
            <person name="Skryabin K.G."/>
        </authorList>
    </citation>
    <scope>NUCLEOTIDE SEQUENCE</scope>
    <source>
        <strain>768-20</strain>
    </source>
</reference>
<dbReference type="STRING" id="999630.TUZN_1208"/>
<dbReference type="RefSeq" id="WP_013680023.1">
    <property type="nucleotide sequence ID" value="NC_015315.1"/>
</dbReference>
<accession>F2L0K5</accession>
<sequence>MSYLKINRRELVKLGVTIGVVSALGAPLAKIVLSQTAQPVQKAGAAGPKYIPIYCGACGSKCGLYFVNSGDAMYIVPNPSHPQPGMCARPAAAIQMWGHPLRLRKPLKRVGQRGEGKFQEVDWDIALNEAAAKLKEVADKYGPQAIAFTRHDHMSWHLPLIASLIGTPNVIGHEGTCHDASTAARQVVLGAGGPPAVDPDYANLNYLLLIGRNLDAAMGLVRALSKAREAGAKVVVVDPRAPNLAFSSVEWVPITPGTDAALLLSMIYVIINEGLYDVQFLKRYTNAPMLVKPDGQPLTQKDLGQEGSAYLVFDAASGGFKPLGSAADPALDYEGDVDTPSGSVHVKTAFKLLAERAAKYPPEKAAQITGIPADEIIRLAREFATRRGVAEDGWYAAKNGNEFDVYRAILILNALVGNIDKRGGLCFQEPAKFPNSCTIGADKIDTIFGVSLPPLKAKRVDTMKYPLAVSSFDALLDAVLTEKPYPVKALIIVGTAPFHRDVNTQKLKEAFKKLDLVVTIDILPQDHVDWSDYVFPDLMFLERSEISSAPWTLDAAVVYSNKVLDPPPGVDARHALWILLELVRRAWPDKAALIGYTDRYADYAQFEAFEEQLFGKVLDYLSKAWNVSKEELETSLRTKGYYVLKRKTYEVRPYKSKLSTPTGLVEIYSLAALKYGLDPLPDWTPPPAYSQPKAPNEFYLVTGKDQNVSGHFAFTYDSKYLTERCVWMNPADAERLGVRDGDVVTLEGVDNGFAARTCVKVTNRVRPGVLFAYAFAGGHTSALVDGQYDFLRTGVNPQWFTKGYVAPVIGTAGTNSVVRVRL</sequence>
<dbReference type="Pfam" id="PF00384">
    <property type="entry name" value="Molybdopterin"/>
    <property type="match status" value="1"/>
</dbReference>
<feature type="domain" description="Molybdopterin dinucleotide-binding" evidence="8">
    <location>
        <begin position="699"/>
        <end position="781"/>
    </location>
</feature>
<dbReference type="InterPro" id="IPR050612">
    <property type="entry name" value="Prok_Mopterin_Oxidored"/>
</dbReference>
<dbReference type="Proteomes" id="UP000008138">
    <property type="component" value="Chromosome"/>
</dbReference>
<dbReference type="Gene3D" id="3.40.228.10">
    <property type="entry name" value="Dimethylsulfoxide Reductase, domain 2"/>
    <property type="match status" value="1"/>
</dbReference>
<dbReference type="InterPro" id="IPR009010">
    <property type="entry name" value="Asp_de-COase-like_dom_sf"/>
</dbReference>
<dbReference type="Gene3D" id="3.40.50.740">
    <property type="match status" value="2"/>
</dbReference>
<dbReference type="Gene3D" id="2.40.40.20">
    <property type="match status" value="1"/>
</dbReference>
<keyword evidence="5" id="KW-0732">Signal</keyword>
<dbReference type="eggNOG" id="arCOG01495">
    <property type="taxonomic scope" value="Archaea"/>
</dbReference>
<keyword evidence="10" id="KW-1185">Reference proteome</keyword>
<dbReference type="InterPro" id="IPR006657">
    <property type="entry name" value="MoPterin_dinucl-bd_dom"/>
</dbReference>
<keyword evidence="2" id="KW-0004">4Fe-4S</keyword>
<dbReference type="AlphaFoldDB" id="F2L0K5"/>
<keyword evidence="2" id="KW-0408">Iron</keyword>
<evidence type="ECO:0000256" key="5">
    <source>
        <dbReference type="ARBA" id="ARBA00022729"/>
    </source>
</evidence>
<evidence type="ECO:0000256" key="2">
    <source>
        <dbReference type="ARBA" id="ARBA00022485"/>
    </source>
</evidence>
<dbReference type="GO" id="GO:0046872">
    <property type="term" value="F:metal ion binding"/>
    <property type="evidence" value="ECO:0007669"/>
    <property type="project" value="UniProtKB-KW"/>
</dbReference>
<dbReference type="eggNOG" id="arCOG01496">
    <property type="taxonomic scope" value="Archaea"/>
</dbReference>
<dbReference type="InterPro" id="IPR006656">
    <property type="entry name" value="Mopterin_OxRdtase"/>
</dbReference>
<evidence type="ECO:0000313" key="9">
    <source>
        <dbReference type="EMBL" id="AEA12687.1"/>
    </source>
</evidence>
<proteinExistence type="inferred from homology"/>
<keyword evidence="6" id="KW-0560">Oxidoreductase</keyword>
<dbReference type="Pfam" id="PF01568">
    <property type="entry name" value="Molydop_binding"/>
    <property type="match status" value="1"/>
</dbReference>
<dbReference type="Gene3D" id="2.20.25.90">
    <property type="entry name" value="ADC-like domains"/>
    <property type="match status" value="1"/>
</dbReference>
<dbReference type="SUPFAM" id="SSF53706">
    <property type="entry name" value="Formate dehydrogenase/DMSO reductase, domains 1-3"/>
    <property type="match status" value="1"/>
</dbReference>
<dbReference type="KEGG" id="tuz:TUZN_1208"/>
<reference evidence="9 10" key="1">
    <citation type="journal article" date="2011" name="J. Bacteriol.">
        <title>Complete genome sequence of the thermoacidophilic crenarchaeon Thermoproteus uzoniensis 768-20.</title>
        <authorList>
            <person name="Mardanov A.V."/>
            <person name="Gumerov V.M."/>
            <person name="Beletsky A.V."/>
            <person name="Prokofeva M.I."/>
            <person name="Bonch-Osmolovskaya E.A."/>
            <person name="Ravin N.V."/>
            <person name="Skryabin K.G."/>
        </authorList>
    </citation>
    <scope>NUCLEOTIDE SEQUENCE [LARGE SCALE GENOMIC DNA]</scope>
    <source>
        <strain evidence="9 10">768-20</strain>
    </source>
</reference>
<name>F2L0K5_THEU7</name>
<organism evidence="9 10">
    <name type="scientific">Thermoproteus uzoniensis (strain 768-20)</name>
    <dbReference type="NCBI Taxonomy" id="999630"/>
    <lineage>
        <taxon>Archaea</taxon>
        <taxon>Thermoproteota</taxon>
        <taxon>Thermoprotei</taxon>
        <taxon>Thermoproteales</taxon>
        <taxon>Thermoproteaceae</taxon>
        <taxon>Thermoproteus</taxon>
    </lineage>
</organism>
<evidence type="ECO:0000259" key="8">
    <source>
        <dbReference type="Pfam" id="PF01568"/>
    </source>
</evidence>
<dbReference type="SUPFAM" id="SSF50692">
    <property type="entry name" value="ADC-like"/>
    <property type="match status" value="1"/>
</dbReference>
<evidence type="ECO:0000256" key="3">
    <source>
        <dbReference type="ARBA" id="ARBA00022505"/>
    </source>
</evidence>
<dbReference type="CDD" id="cd02775">
    <property type="entry name" value="MopB_CT"/>
    <property type="match status" value="1"/>
</dbReference>
<dbReference type="GeneID" id="10360736"/>
<dbReference type="GO" id="GO:0051539">
    <property type="term" value="F:4 iron, 4 sulfur cluster binding"/>
    <property type="evidence" value="ECO:0007669"/>
    <property type="project" value="UniProtKB-KW"/>
</dbReference>
<evidence type="ECO:0000259" key="7">
    <source>
        <dbReference type="Pfam" id="PF00384"/>
    </source>
</evidence>
<dbReference type="HOGENOM" id="CLU_000422_13_3_2"/>